<proteinExistence type="predicted"/>
<organism evidence="1">
    <name type="scientific">Streptomyces sp. R11</name>
    <dbReference type="NCBI Taxonomy" id="3238625"/>
    <lineage>
        <taxon>Bacteria</taxon>
        <taxon>Bacillati</taxon>
        <taxon>Actinomycetota</taxon>
        <taxon>Actinomycetes</taxon>
        <taxon>Kitasatosporales</taxon>
        <taxon>Streptomycetaceae</taxon>
        <taxon>Streptomyces</taxon>
    </lineage>
</organism>
<dbReference type="EMBL" id="CP163432">
    <property type="protein sequence ID" value="XDQ12222.1"/>
    <property type="molecule type" value="Genomic_DNA"/>
</dbReference>
<dbReference type="Gene3D" id="3.40.1360.10">
    <property type="match status" value="1"/>
</dbReference>
<reference evidence="1" key="1">
    <citation type="submission" date="2024-07" db="EMBL/GenBank/DDBJ databases">
        <authorList>
            <person name="Yu S.T."/>
        </authorList>
    </citation>
    <scope>NUCLEOTIDE SEQUENCE</scope>
    <source>
        <strain evidence="1">R11</strain>
    </source>
</reference>
<gene>
    <name evidence="1" type="ORF">AB5J55_22600</name>
</gene>
<protein>
    <submittedName>
        <fullName evidence="1">Topoisomerase</fullName>
    </submittedName>
</protein>
<accession>A0AB39N352</accession>
<dbReference type="AlphaFoldDB" id="A0AB39N352"/>
<dbReference type="SUPFAM" id="SSF56731">
    <property type="entry name" value="DNA primase core"/>
    <property type="match status" value="1"/>
</dbReference>
<evidence type="ECO:0000313" key="1">
    <source>
        <dbReference type="EMBL" id="XDQ12222.1"/>
    </source>
</evidence>
<dbReference type="RefSeq" id="WP_369272408.1">
    <property type="nucleotide sequence ID" value="NZ_CP163432.1"/>
</dbReference>
<name>A0AB39N352_9ACTN</name>
<sequence length="233" mass="25476">MASLKPKNTHVANSVETAKRYHESYRGSPAEEYVTARGLTEVAGRFGLGYVASALPGHERYAGYLCIPYIRPAGGEHGVATCRFRCIADECVKDPTDGLYFFQKGEKERHEGHGKYKSLPGDPPRLYNTSALIEPSPVLVVVEGEFDTQSWTLAGIPAVGAPGTGTWRDYWTPALFGYEVVYLIAEDEPGLVFMDQLAADLPNGKVIKMTDSRDSNSVLTNFGPEALTKRIGL</sequence>